<feature type="coiled-coil region" evidence="1">
    <location>
        <begin position="2"/>
        <end position="36"/>
    </location>
</feature>
<dbReference type="PROSITE" id="PS50883">
    <property type="entry name" value="EAL"/>
    <property type="match status" value="1"/>
</dbReference>
<dbReference type="InterPro" id="IPR043128">
    <property type="entry name" value="Rev_trsase/Diguanyl_cyclase"/>
</dbReference>
<feature type="domain" description="GGDEF" evidence="4">
    <location>
        <begin position="103"/>
        <end position="236"/>
    </location>
</feature>
<dbReference type="Pfam" id="PF00990">
    <property type="entry name" value="GGDEF"/>
    <property type="match status" value="1"/>
</dbReference>
<dbReference type="InterPro" id="IPR001633">
    <property type="entry name" value="EAL_dom"/>
</dbReference>
<dbReference type="InterPro" id="IPR035919">
    <property type="entry name" value="EAL_sf"/>
</dbReference>
<name>A0ABT0BM79_9SPHN</name>
<dbReference type="Gene3D" id="3.30.70.270">
    <property type="match status" value="1"/>
</dbReference>
<dbReference type="SUPFAM" id="SSF141868">
    <property type="entry name" value="EAL domain-like"/>
    <property type="match status" value="1"/>
</dbReference>
<dbReference type="CDD" id="cd01949">
    <property type="entry name" value="GGDEF"/>
    <property type="match status" value="1"/>
</dbReference>
<keyword evidence="6" id="KW-1185">Reference proteome</keyword>
<evidence type="ECO:0000259" key="4">
    <source>
        <dbReference type="PROSITE" id="PS50887"/>
    </source>
</evidence>
<protein>
    <submittedName>
        <fullName evidence="5">EAL domain-containing protein</fullName>
    </submittedName>
</protein>
<comment type="caution">
    <text evidence="5">The sequence shown here is derived from an EMBL/GenBank/DDBJ whole genome shotgun (WGS) entry which is preliminary data.</text>
</comment>
<dbReference type="PANTHER" id="PTHR33121:SF70">
    <property type="entry name" value="SIGNALING PROTEIN YKOW"/>
    <property type="match status" value="1"/>
</dbReference>
<evidence type="ECO:0000259" key="3">
    <source>
        <dbReference type="PROSITE" id="PS50883"/>
    </source>
</evidence>
<sequence>MSAEQAKHLERMERRVERERKARKSAEDLLEKKSLELFAANQELSALNATLEARVLRRTTELEAERERAVELAEKDYLTQLANRLLFSRKIDVAVEACRRGEEVCTLILVDLDDFKVINDTFGHMAGDTVLKTIAQRLQAHVEAPGLAARLGGDEFAVLLRGEQDSTAIERLARQLVEAAQAPIPFGDQQLFSGASAGIASCPRDASTAKELFTFADFALYEAKARGRGHAVSFETRMASDYKRRRELGGDLEAVLQENGTDVFFQPIVDLETRAVCGAEALLRWCHPRLGWINPIDILSVAKDRNLLSHLTCQIIRTSLKKAGPLLRSGELAWVSINLADHDLRDKQLAGFILACCNEAGIRPDQLKLELTEHTLVVDMSVTRRVMKRLNDWGVQFAVDDFGTGYSNLLTLNRLPFHTLKIDQTFVADLFESDESQTIVKAMIDLAHSLKLDVIAEGVETIQQSEVLRALGCDFGQGYLFGRPDSLIQPPGQSSFEAGGGAGKRSASGGQL</sequence>
<evidence type="ECO:0000256" key="1">
    <source>
        <dbReference type="SAM" id="Coils"/>
    </source>
</evidence>
<evidence type="ECO:0000313" key="5">
    <source>
        <dbReference type="EMBL" id="MCJ2186161.1"/>
    </source>
</evidence>
<dbReference type="PROSITE" id="PS50887">
    <property type="entry name" value="GGDEF"/>
    <property type="match status" value="1"/>
</dbReference>
<dbReference type="Pfam" id="PF00563">
    <property type="entry name" value="EAL"/>
    <property type="match status" value="1"/>
</dbReference>
<dbReference type="SMART" id="SM00267">
    <property type="entry name" value="GGDEF"/>
    <property type="match status" value="1"/>
</dbReference>
<evidence type="ECO:0000313" key="6">
    <source>
        <dbReference type="Proteomes" id="UP001202281"/>
    </source>
</evidence>
<feature type="region of interest" description="Disordered" evidence="2">
    <location>
        <begin position="490"/>
        <end position="512"/>
    </location>
</feature>
<proteinExistence type="predicted"/>
<organism evidence="5 6">
    <name type="scientific">Novosphingobium beihaiensis</name>
    <dbReference type="NCBI Taxonomy" id="2930389"/>
    <lineage>
        <taxon>Bacteria</taxon>
        <taxon>Pseudomonadati</taxon>
        <taxon>Pseudomonadota</taxon>
        <taxon>Alphaproteobacteria</taxon>
        <taxon>Sphingomonadales</taxon>
        <taxon>Sphingomonadaceae</taxon>
        <taxon>Novosphingobium</taxon>
    </lineage>
</organism>
<dbReference type="RefSeq" id="WP_243918404.1">
    <property type="nucleotide sequence ID" value="NZ_JALHLG010000005.1"/>
</dbReference>
<dbReference type="InterPro" id="IPR050706">
    <property type="entry name" value="Cyclic-di-GMP_PDE-like"/>
</dbReference>
<dbReference type="NCBIfam" id="TIGR00254">
    <property type="entry name" value="GGDEF"/>
    <property type="match status" value="1"/>
</dbReference>
<dbReference type="InterPro" id="IPR029787">
    <property type="entry name" value="Nucleotide_cyclase"/>
</dbReference>
<keyword evidence="1" id="KW-0175">Coiled coil</keyword>
<dbReference type="Gene3D" id="3.20.20.450">
    <property type="entry name" value="EAL domain"/>
    <property type="match status" value="1"/>
</dbReference>
<dbReference type="Proteomes" id="UP001202281">
    <property type="component" value="Unassembled WGS sequence"/>
</dbReference>
<dbReference type="EMBL" id="JALHLG010000005">
    <property type="protein sequence ID" value="MCJ2186161.1"/>
    <property type="molecule type" value="Genomic_DNA"/>
</dbReference>
<dbReference type="PANTHER" id="PTHR33121">
    <property type="entry name" value="CYCLIC DI-GMP PHOSPHODIESTERASE PDEF"/>
    <property type="match status" value="1"/>
</dbReference>
<dbReference type="InterPro" id="IPR000160">
    <property type="entry name" value="GGDEF_dom"/>
</dbReference>
<accession>A0ABT0BM79</accession>
<dbReference type="SUPFAM" id="SSF55073">
    <property type="entry name" value="Nucleotide cyclase"/>
    <property type="match status" value="1"/>
</dbReference>
<dbReference type="CDD" id="cd01948">
    <property type="entry name" value="EAL"/>
    <property type="match status" value="1"/>
</dbReference>
<gene>
    <name evidence="5" type="ORF">MTR66_04945</name>
</gene>
<dbReference type="SMART" id="SM00052">
    <property type="entry name" value="EAL"/>
    <property type="match status" value="1"/>
</dbReference>
<feature type="domain" description="EAL" evidence="3">
    <location>
        <begin position="245"/>
        <end position="498"/>
    </location>
</feature>
<evidence type="ECO:0000256" key="2">
    <source>
        <dbReference type="SAM" id="MobiDB-lite"/>
    </source>
</evidence>
<reference evidence="5 6" key="1">
    <citation type="submission" date="2022-04" db="EMBL/GenBank/DDBJ databases">
        <title>Identification of a novel bacterium isolated from mangrove sediments.</title>
        <authorList>
            <person name="Pan X."/>
        </authorList>
    </citation>
    <scope>NUCLEOTIDE SEQUENCE [LARGE SCALE GENOMIC DNA]</scope>
    <source>
        <strain evidence="5 6">B2638</strain>
    </source>
</reference>